<organism evidence="2 3">
    <name type="scientific">Molossus molossus</name>
    <name type="common">Pallas' mastiff bat</name>
    <name type="synonym">Vespertilio molossus</name>
    <dbReference type="NCBI Taxonomy" id="27622"/>
    <lineage>
        <taxon>Eukaryota</taxon>
        <taxon>Metazoa</taxon>
        <taxon>Chordata</taxon>
        <taxon>Craniata</taxon>
        <taxon>Vertebrata</taxon>
        <taxon>Euteleostomi</taxon>
        <taxon>Mammalia</taxon>
        <taxon>Eutheria</taxon>
        <taxon>Laurasiatheria</taxon>
        <taxon>Chiroptera</taxon>
        <taxon>Yangochiroptera</taxon>
        <taxon>Molossidae</taxon>
        <taxon>Molossus</taxon>
    </lineage>
</organism>
<accession>A0A7J8FYW4</accession>
<gene>
    <name evidence="2" type="ORF">HJG59_005215</name>
</gene>
<dbReference type="CDD" id="cd00096">
    <property type="entry name" value="Ig"/>
    <property type="match status" value="1"/>
</dbReference>
<keyword evidence="2" id="KW-0418">Kinase</keyword>
<dbReference type="SMART" id="SM00409">
    <property type="entry name" value="IG"/>
    <property type="match status" value="1"/>
</dbReference>
<sequence>MASNKVGTVERNINFYITDVPNGFHVNLEKMPTEGEDLKLSCTVNKFLYRDITWILLRTANNRTVHHSLSRQKMTVTKEHSVTLHLVIKNVSLEDSGTYVCRARNIYTGEDIVQKKEVTIRGEHCNKKAVLSRISKFKSTRNDCTTQSNVKH</sequence>
<dbReference type="InterPro" id="IPR007110">
    <property type="entry name" value="Ig-like_dom"/>
</dbReference>
<dbReference type="PANTHER" id="PTHR45080:SF32">
    <property type="entry name" value="MAM DOMAIN CONTAINING GLYCOSYLPHOSPHATIDYLINOSITOL ANCHOR 1"/>
    <property type="match status" value="1"/>
</dbReference>
<dbReference type="GO" id="GO:0016301">
    <property type="term" value="F:kinase activity"/>
    <property type="evidence" value="ECO:0007669"/>
    <property type="project" value="UniProtKB-KW"/>
</dbReference>
<dbReference type="SUPFAM" id="SSF48726">
    <property type="entry name" value="Immunoglobulin"/>
    <property type="match status" value="1"/>
</dbReference>
<dbReference type="GO" id="GO:0030424">
    <property type="term" value="C:axon"/>
    <property type="evidence" value="ECO:0007669"/>
    <property type="project" value="TreeGrafter"/>
</dbReference>
<dbReference type="GO" id="GO:0008046">
    <property type="term" value="F:axon guidance receptor activity"/>
    <property type="evidence" value="ECO:0007669"/>
    <property type="project" value="TreeGrafter"/>
</dbReference>
<evidence type="ECO:0000259" key="1">
    <source>
        <dbReference type="PROSITE" id="PS50835"/>
    </source>
</evidence>
<dbReference type="GO" id="GO:0005886">
    <property type="term" value="C:plasma membrane"/>
    <property type="evidence" value="ECO:0007669"/>
    <property type="project" value="TreeGrafter"/>
</dbReference>
<dbReference type="InterPro" id="IPR003598">
    <property type="entry name" value="Ig_sub2"/>
</dbReference>
<dbReference type="PANTHER" id="PTHR45080">
    <property type="entry name" value="CONTACTIN 5"/>
    <property type="match status" value="1"/>
</dbReference>
<dbReference type="AlphaFoldDB" id="A0A7J8FYW4"/>
<dbReference type="Pfam" id="PF13927">
    <property type="entry name" value="Ig_3"/>
    <property type="match status" value="1"/>
</dbReference>
<dbReference type="InterPro" id="IPR050958">
    <property type="entry name" value="Cell_Adh-Cytoskel_Orgn"/>
</dbReference>
<name>A0A7J8FYW4_MOLMO</name>
<proteinExistence type="predicted"/>
<protein>
    <submittedName>
        <fullName evidence="2">Fms related receptor tyrosine kinase 1</fullName>
    </submittedName>
</protein>
<feature type="domain" description="Ig-like" evidence="1">
    <location>
        <begin position="21"/>
        <end position="119"/>
    </location>
</feature>
<dbReference type="InterPro" id="IPR003599">
    <property type="entry name" value="Ig_sub"/>
</dbReference>
<evidence type="ECO:0000313" key="2">
    <source>
        <dbReference type="EMBL" id="KAF6452352.1"/>
    </source>
</evidence>
<dbReference type="InterPro" id="IPR036179">
    <property type="entry name" value="Ig-like_dom_sf"/>
</dbReference>
<keyword evidence="3" id="KW-1185">Reference proteome</keyword>
<dbReference type="PROSITE" id="PS50835">
    <property type="entry name" value="IG_LIKE"/>
    <property type="match status" value="1"/>
</dbReference>
<keyword evidence="2" id="KW-0808">Transferase</keyword>
<dbReference type="GO" id="GO:0050808">
    <property type="term" value="P:synapse organization"/>
    <property type="evidence" value="ECO:0007669"/>
    <property type="project" value="TreeGrafter"/>
</dbReference>
<keyword evidence="2" id="KW-0675">Receptor</keyword>
<dbReference type="GO" id="GO:0007156">
    <property type="term" value="P:homophilic cell adhesion via plasma membrane adhesion molecules"/>
    <property type="evidence" value="ECO:0007669"/>
    <property type="project" value="TreeGrafter"/>
</dbReference>
<reference evidence="2 3" key="1">
    <citation type="journal article" date="2020" name="Nature">
        <title>Six reference-quality genomes reveal evolution of bat adaptations.</title>
        <authorList>
            <person name="Jebb D."/>
            <person name="Huang Z."/>
            <person name="Pippel M."/>
            <person name="Hughes G.M."/>
            <person name="Lavrichenko K."/>
            <person name="Devanna P."/>
            <person name="Winkler S."/>
            <person name="Jermiin L.S."/>
            <person name="Skirmuntt E.C."/>
            <person name="Katzourakis A."/>
            <person name="Burkitt-Gray L."/>
            <person name="Ray D.A."/>
            <person name="Sullivan K.A.M."/>
            <person name="Roscito J.G."/>
            <person name="Kirilenko B.M."/>
            <person name="Davalos L.M."/>
            <person name="Corthals A.P."/>
            <person name="Power M.L."/>
            <person name="Jones G."/>
            <person name="Ransome R.D."/>
            <person name="Dechmann D.K.N."/>
            <person name="Locatelli A.G."/>
            <person name="Puechmaille S.J."/>
            <person name="Fedrigo O."/>
            <person name="Jarvis E.D."/>
            <person name="Hiller M."/>
            <person name="Vernes S.C."/>
            <person name="Myers E.W."/>
            <person name="Teeling E.C."/>
        </authorList>
    </citation>
    <scope>NUCLEOTIDE SEQUENCE [LARGE SCALE GENOMIC DNA]</scope>
    <source>
        <strain evidence="2">MMolMol1</strain>
        <tissue evidence="2">Muscle</tissue>
    </source>
</reference>
<comment type="caution">
    <text evidence="2">The sequence shown here is derived from an EMBL/GenBank/DDBJ whole genome shotgun (WGS) entry which is preliminary data.</text>
</comment>
<dbReference type="InterPro" id="IPR013783">
    <property type="entry name" value="Ig-like_fold"/>
</dbReference>
<dbReference type="GO" id="GO:0043025">
    <property type="term" value="C:neuronal cell body"/>
    <property type="evidence" value="ECO:0007669"/>
    <property type="project" value="TreeGrafter"/>
</dbReference>
<dbReference type="Gene3D" id="2.60.40.10">
    <property type="entry name" value="Immunoglobulins"/>
    <property type="match status" value="1"/>
</dbReference>
<evidence type="ECO:0000313" key="3">
    <source>
        <dbReference type="Proteomes" id="UP000550707"/>
    </source>
</evidence>
<dbReference type="EMBL" id="JACASF010000010">
    <property type="protein sequence ID" value="KAF6452352.1"/>
    <property type="molecule type" value="Genomic_DNA"/>
</dbReference>
<dbReference type="FunFam" id="2.60.40.10:FF:000934">
    <property type="entry name" value="vascular endothelial growth factor receptor 1"/>
    <property type="match status" value="1"/>
</dbReference>
<dbReference type="SMART" id="SM00408">
    <property type="entry name" value="IGc2"/>
    <property type="match status" value="1"/>
</dbReference>
<dbReference type="Proteomes" id="UP000550707">
    <property type="component" value="Unassembled WGS sequence"/>
</dbReference>